<evidence type="ECO:0000256" key="1">
    <source>
        <dbReference type="ARBA" id="ARBA00022490"/>
    </source>
</evidence>
<dbReference type="Gene3D" id="3.30.420.140">
    <property type="entry name" value="YqgF/RNase H-like domain"/>
    <property type="match status" value="1"/>
</dbReference>
<keyword evidence="2 5" id="KW-0690">Ribosome biogenesis</keyword>
<dbReference type="EMBL" id="QFFI01000024">
    <property type="protein sequence ID" value="PWG61985.1"/>
    <property type="molecule type" value="Genomic_DNA"/>
</dbReference>
<dbReference type="SUPFAM" id="SSF53098">
    <property type="entry name" value="Ribonuclease H-like"/>
    <property type="match status" value="1"/>
</dbReference>
<dbReference type="AlphaFoldDB" id="A0A2U2MY97"/>
<dbReference type="InterPro" id="IPR037027">
    <property type="entry name" value="YqgF/RNaseH-like_dom_sf"/>
</dbReference>
<dbReference type="PANTHER" id="PTHR33317">
    <property type="entry name" value="POLYNUCLEOTIDYL TRANSFERASE, RIBONUCLEASE H-LIKE SUPERFAMILY PROTEIN"/>
    <property type="match status" value="1"/>
</dbReference>
<dbReference type="Proteomes" id="UP000245474">
    <property type="component" value="Unassembled WGS sequence"/>
</dbReference>
<dbReference type="GO" id="GO:0004518">
    <property type="term" value="F:nuclease activity"/>
    <property type="evidence" value="ECO:0007669"/>
    <property type="project" value="UniProtKB-KW"/>
</dbReference>
<evidence type="ECO:0000256" key="4">
    <source>
        <dbReference type="ARBA" id="ARBA00022801"/>
    </source>
</evidence>
<dbReference type="PANTHER" id="PTHR33317:SF4">
    <property type="entry name" value="POLYNUCLEOTIDYL TRANSFERASE, RIBONUCLEASE H-LIKE SUPERFAMILY PROTEIN"/>
    <property type="match status" value="1"/>
</dbReference>
<dbReference type="InterPro" id="IPR006641">
    <property type="entry name" value="YqgF/RNaseH-like_dom"/>
</dbReference>
<comment type="function">
    <text evidence="5">Could be a nuclease involved in processing of the 5'-end of pre-16S rRNA.</text>
</comment>
<dbReference type="GO" id="GO:0005829">
    <property type="term" value="C:cytosol"/>
    <property type="evidence" value="ECO:0007669"/>
    <property type="project" value="TreeGrafter"/>
</dbReference>
<dbReference type="HAMAP" id="MF_00651">
    <property type="entry name" value="Nuclease_YqgF"/>
    <property type="match status" value="1"/>
</dbReference>
<dbReference type="CDD" id="cd16964">
    <property type="entry name" value="YqgF"/>
    <property type="match status" value="1"/>
</dbReference>
<evidence type="ECO:0000313" key="8">
    <source>
        <dbReference type="Proteomes" id="UP000245474"/>
    </source>
</evidence>
<keyword evidence="1 5" id="KW-0963">Cytoplasm</keyword>
<protein>
    <recommendedName>
        <fullName evidence="5">Putative pre-16S rRNA nuclease</fullName>
        <ecNumber evidence="5">3.1.-.-</ecNumber>
    </recommendedName>
</protein>
<dbReference type="OrthoDB" id="9796140at2"/>
<name>A0A2U2MY97_9GAMM</name>
<keyword evidence="3 5" id="KW-0540">Nuclease</keyword>
<accession>A0A2U2MY97</accession>
<keyword evidence="8" id="KW-1185">Reference proteome</keyword>
<dbReference type="GO" id="GO:0000967">
    <property type="term" value="P:rRNA 5'-end processing"/>
    <property type="evidence" value="ECO:0007669"/>
    <property type="project" value="UniProtKB-UniRule"/>
</dbReference>
<comment type="similarity">
    <text evidence="5">Belongs to the YqgF HJR family.</text>
</comment>
<evidence type="ECO:0000256" key="3">
    <source>
        <dbReference type="ARBA" id="ARBA00022722"/>
    </source>
</evidence>
<keyword evidence="4 5" id="KW-0378">Hydrolase</keyword>
<evidence type="ECO:0000256" key="5">
    <source>
        <dbReference type="HAMAP-Rule" id="MF_00651"/>
    </source>
</evidence>
<dbReference type="EC" id="3.1.-.-" evidence="5"/>
<comment type="caution">
    <text evidence="7">The sequence shown here is derived from an EMBL/GenBank/DDBJ whole genome shotgun (WGS) entry which is preliminary data.</text>
</comment>
<dbReference type="InterPro" id="IPR012337">
    <property type="entry name" value="RNaseH-like_sf"/>
</dbReference>
<sequence>MPPRPGTYLGFDPGERRLGAAVGETLTGHARALRTLRCRAGEPDWDELDALLAEWQPAGAVVGIPRHADGSASHSTRLAERFAGRLGSRSGLPVHRIDERLSSREAAAALQARGRRSAALDAEAARVILETWLSEHCP</sequence>
<proteinExistence type="inferred from homology"/>
<reference evidence="7 8" key="1">
    <citation type="submission" date="2018-05" db="EMBL/GenBank/DDBJ databases">
        <title>Spiribacter halobius sp. nov., a moderately halophilic bacterium isolated from marine solar saltern.</title>
        <authorList>
            <person name="Zheng W.-S."/>
            <person name="Lu D.-C."/>
            <person name="Du Z.-J."/>
        </authorList>
    </citation>
    <scope>NUCLEOTIDE SEQUENCE [LARGE SCALE GENOMIC DNA]</scope>
    <source>
        <strain evidence="7 8">E85</strain>
    </source>
</reference>
<evidence type="ECO:0000256" key="2">
    <source>
        <dbReference type="ARBA" id="ARBA00022517"/>
    </source>
</evidence>
<organism evidence="7 8">
    <name type="scientific">Sediminicurvatus halobius</name>
    <dbReference type="NCBI Taxonomy" id="2182432"/>
    <lineage>
        <taxon>Bacteria</taxon>
        <taxon>Pseudomonadati</taxon>
        <taxon>Pseudomonadota</taxon>
        <taxon>Gammaproteobacteria</taxon>
        <taxon>Chromatiales</taxon>
        <taxon>Ectothiorhodospiraceae</taxon>
        <taxon>Sediminicurvatus</taxon>
    </lineage>
</organism>
<dbReference type="InterPro" id="IPR005227">
    <property type="entry name" value="YqgF"/>
</dbReference>
<evidence type="ECO:0000259" key="6">
    <source>
        <dbReference type="SMART" id="SM00732"/>
    </source>
</evidence>
<gene>
    <name evidence="7" type="ORF">DEM34_14075</name>
</gene>
<feature type="domain" description="YqgF/RNase H-like" evidence="6">
    <location>
        <begin position="6"/>
        <end position="106"/>
    </location>
</feature>
<dbReference type="RefSeq" id="WP_109679463.1">
    <property type="nucleotide sequence ID" value="NZ_CP086615.1"/>
</dbReference>
<dbReference type="Pfam" id="PF03652">
    <property type="entry name" value="RuvX"/>
    <property type="match status" value="1"/>
</dbReference>
<dbReference type="GO" id="GO:0016788">
    <property type="term" value="F:hydrolase activity, acting on ester bonds"/>
    <property type="evidence" value="ECO:0007669"/>
    <property type="project" value="UniProtKB-UniRule"/>
</dbReference>
<comment type="subcellular location">
    <subcellularLocation>
        <location evidence="5">Cytoplasm</location>
    </subcellularLocation>
</comment>
<evidence type="ECO:0000313" key="7">
    <source>
        <dbReference type="EMBL" id="PWG61985.1"/>
    </source>
</evidence>
<dbReference type="SMART" id="SM00732">
    <property type="entry name" value="YqgFc"/>
    <property type="match status" value="1"/>
</dbReference>
<dbReference type="NCBIfam" id="TIGR00250">
    <property type="entry name" value="RNAse_H_YqgF"/>
    <property type="match status" value="1"/>
</dbReference>